<dbReference type="InterPro" id="IPR010987">
    <property type="entry name" value="Glutathione-S-Trfase_C-like"/>
</dbReference>
<evidence type="ECO:0000313" key="14">
    <source>
        <dbReference type="WBParaSite" id="ALUE_0000398801-mRNA-1"/>
    </source>
</evidence>
<dbReference type="AlphaFoldDB" id="A0A0M3HPU2"/>
<dbReference type="SFLD" id="SFLDG00358">
    <property type="entry name" value="Main_(cytGST)"/>
    <property type="match status" value="1"/>
</dbReference>
<evidence type="ECO:0000256" key="5">
    <source>
        <dbReference type="ARBA" id="ARBA00023002"/>
    </source>
</evidence>
<dbReference type="SFLD" id="SFLDS00019">
    <property type="entry name" value="Glutathione_Transferase_(cytos"/>
    <property type="match status" value="1"/>
</dbReference>
<comment type="catalytic activity">
    <reaction evidence="8">
        <text>RX + glutathione = an S-substituted glutathione + a halide anion + H(+)</text>
        <dbReference type="Rhea" id="RHEA:16437"/>
        <dbReference type="ChEBI" id="CHEBI:15378"/>
        <dbReference type="ChEBI" id="CHEBI:16042"/>
        <dbReference type="ChEBI" id="CHEBI:17792"/>
        <dbReference type="ChEBI" id="CHEBI:57925"/>
        <dbReference type="ChEBI" id="CHEBI:90779"/>
        <dbReference type="EC" id="2.5.1.18"/>
    </reaction>
</comment>
<dbReference type="FunFam" id="1.20.1050.10:FF:000009">
    <property type="entry name" value="Glutathione S-transferase omega-1"/>
    <property type="match status" value="1"/>
</dbReference>
<dbReference type="PANTHER" id="PTHR43968:SF9">
    <property type="entry name" value="GLUTATHIONE S-TRANSFERASE"/>
    <property type="match status" value="1"/>
</dbReference>
<evidence type="ECO:0000256" key="7">
    <source>
        <dbReference type="ARBA" id="ARBA00032681"/>
    </source>
</evidence>
<dbReference type="PRINTS" id="PR01625">
    <property type="entry name" value="GSTRNSFRASEO"/>
</dbReference>
<evidence type="ECO:0000313" key="13">
    <source>
        <dbReference type="Proteomes" id="UP000036681"/>
    </source>
</evidence>
<comment type="catalytic activity">
    <reaction evidence="9">
        <text>methylarsonate + 2 glutathione + H(+) = methylarsonous acid + glutathione disulfide + H2O</text>
        <dbReference type="Rhea" id="RHEA:15969"/>
        <dbReference type="ChEBI" id="CHEBI:15377"/>
        <dbReference type="ChEBI" id="CHEBI:15378"/>
        <dbReference type="ChEBI" id="CHEBI:17826"/>
        <dbReference type="ChEBI" id="CHEBI:33409"/>
        <dbReference type="ChEBI" id="CHEBI:57925"/>
        <dbReference type="ChEBI" id="CHEBI:58297"/>
        <dbReference type="EC" id="1.20.4.2"/>
    </reaction>
</comment>
<dbReference type="InterPro" id="IPR040079">
    <property type="entry name" value="Glutathione_S-Trfase"/>
</dbReference>
<dbReference type="GO" id="GO:0006749">
    <property type="term" value="P:glutathione metabolic process"/>
    <property type="evidence" value="ECO:0007669"/>
    <property type="project" value="TreeGrafter"/>
</dbReference>
<sequence length="446" mass="49922">MQPNNCSVSTAFCMQLLTELANIILGEPMQGHTHQIINQHNQTYVDPNAYAKQNKYNMMHSYTSTAPAAMSQQKTLMVPRVAQPANPYGTIPAPIGSNIRGLNSITLHPGSAEPYAAPGTMRLYSMRFCPYAERAIIYVAKKGIPVEVVNVNPEHGPDWFLAKSPLGRVPAFEVNGKTVYESNVLAEYLDELFPSSSILPRDPYLKAHQKITLERLSSLISVMYQFFSSSGASAQRETDQALHSALRNAESLLTESFYGGNQVGYADIMIWPFLERLQLITSNPYTQFRYFPGLHYPKMGAYIARMQRQPERPKGVIEPFDLNGQMLAISSKDDHLLMKTLKIGGVRDIGSECARTKILFAKNADWNPRIGMNSSADGHTEPNFWDAEEKEFFTVPKQRIYVQTCAAELPHTDHVIRISCIKVDLLSIAQVYPHQQGKICDATICN</sequence>
<evidence type="ECO:0000256" key="6">
    <source>
        <dbReference type="ARBA" id="ARBA00032186"/>
    </source>
</evidence>
<dbReference type="EC" id="1.8.5.1" evidence="2"/>
<evidence type="ECO:0000256" key="1">
    <source>
        <dbReference type="ARBA" id="ARBA00011067"/>
    </source>
</evidence>
<dbReference type="InterPro" id="IPR050983">
    <property type="entry name" value="GST_Omega/HSP26"/>
</dbReference>
<organism evidence="13 14">
    <name type="scientific">Ascaris lumbricoides</name>
    <name type="common">Giant roundworm</name>
    <dbReference type="NCBI Taxonomy" id="6252"/>
    <lineage>
        <taxon>Eukaryota</taxon>
        <taxon>Metazoa</taxon>
        <taxon>Ecdysozoa</taxon>
        <taxon>Nematoda</taxon>
        <taxon>Chromadorea</taxon>
        <taxon>Rhabditida</taxon>
        <taxon>Spirurina</taxon>
        <taxon>Ascaridomorpha</taxon>
        <taxon>Ascaridoidea</taxon>
        <taxon>Ascarididae</taxon>
        <taxon>Ascaris</taxon>
    </lineage>
</organism>
<dbReference type="Proteomes" id="UP000036681">
    <property type="component" value="Unplaced"/>
</dbReference>
<protein>
    <recommendedName>
        <fullName evidence="6">Glutathione-dependent dehydroascorbate reductase</fullName>
        <ecNumber evidence="4">1.20.4.2</ecNumber>
        <ecNumber evidence="2">1.8.5.1</ecNumber>
        <ecNumber evidence="3">2.5.1.18</ecNumber>
    </recommendedName>
    <alternativeName>
        <fullName evidence="7">Monomethylarsonic acid reductase</fullName>
    </alternativeName>
</protein>
<evidence type="ECO:0000256" key="9">
    <source>
        <dbReference type="ARBA" id="ARBA00048353"/>
    </source>
</evidence>
<comment type="similarity">
    <text evidence="1">Belongs to the GST superfamily. Omega family.</text>
</comment>
<accession>A0A0M3HPU2</accession>
<dbReference type="SUPFAM" id="SSF52833">
    <property type="entry name" value="Thioredoxin-like"/>
    <property type="match status" value="1"/>
</dbReference>
<dbReference type="EC" id="1.20.4.2" evidence="4"/>
<dbReference type="WBParaSite" id="ALUE_0000398801-mRNA-1">
    <property type="protein sequence ID" value="ALUE_0000398801-mRNA-1"/>
    <property type="gene ID" value="ALUE_0000398801"/>
</dbReference>
<name>A0A0M3HPU2_ASCLU</name>
<feature type="domain" description="GST C-terminal" evidence="12">
    <location>
        <begin position="202"/>
        <end position="330"/>
    </location>
</feature>
<dbReference type="GO" id="GO:0045174">
    <property type="term" value="F:glutathione dehydrogenase (ascorbate) activity"/>
    <property type="evidence" value="ECO:0007669"/>
    <property type="project" value="UniProtKB-EC"/>
</dbReference>
<evidence type="ECO:0000256" key="8">
    <source>
        <dbReference type="ARBA" id="ARBA00047960"/>
    </source>
</evidence>
<dbReference type="InterPro" id="IPR005442">
    <property type="entry name" value="GST_omega"/>
</dbReference>
<reference evidence="14" key="1">
    <citation type="submission" date="2017-02" db="UniProtKB">
        <authorList>
            <consortium name="WormBaseParasite"/>
        </authorList>
    </citation>
    <scope>IDENTIFICATION</scope>
</reference>
<evidence type="ECO:0000256" key="3">
    <source>
        <dbReference type="ARBA" id="ARBA00012452"/>
    </source>
</evidence>
<dbReference type="EC" id="2.5.1.18" evidence="3"/>
<dbReference type="InterPro" id="IPR036249">
    <property type="entry name" value="Thioredoxin-like_sf"/>
</dbReference>
<dbReference type="Gene3D" id="3.40.30.10">
    <property type="entry name" value="Glutaredoxin"/>
    <property type="match status" value="1"/>
</dbReference>
<dbReference type="SUPFAM" id="SSF47616">
    <property type="entry name" value="GST C-terminal domain-like"/>
    <property type="match status" value="1"/>
</dbReference>
<dbReference type="InterPro" id="IPR004045">
    <property type="entry name" value="Glutathione_S-Trfase_N"/>
</dbReference>
<dbReference type="PANTHER" id="PTHR43968">
    <property type="match status" value="1"/>
</dbReference>
<dbReference type="Pfam" id="PF13410">
    <property type="entry name" value="GST_C_2"/>
    <property type="match status" value="1"/>
</dbReference>
<evidence type="ECO:0000256" key="4">
    <source>
        <dbReference type="ARBA" id="ARBA00013060"/>
    </source>
</evidence>
<evidence type="ECO:0000259" key="11">
    <source>
        <dbReference type="PROSITE" id="PS50404"/>
    </source>
</evidence>
<evidence type="ECO:0000259" key="12">
    <source>
        <dbReference type="PROSITE" id="PS50405"/>
    </source>
</evidence>
<feature type="domain" description="GST N-terminal" evidence="11">
    <location>
        <begin position="119"/>
        <end position="197"/>
    </location>
</feature>
<comment type="catalytic activity">
    <reaction evidence="10">
        <text>L-dehydroascorbate + 2 glutathione = glutathione disulfide + L-ascorbate</text>
        <dbReference type="Rhea" id="RHEA:24424"/>
        <dbReference type="ChEBI" id="CHEBI:38290"/>
        <dbReference type="ChEBI" id="CHEBI:57925"/>
        <dbReference type="ChEBI" id="CHEBI:58297"/>
        <dbReference type="ChEBI" id="CHEBI:58539"/>
        <dbReference type="EC" id="1.8.5.1"/>
    </reaction>
</comment>
<dbReference type="InterPro" id="IPR036282">
    <property type="entry name" value="Glutathione-S-Trfase_C_sf"/>
</dbReference>
<keyword evidence="5" id="KW-0560">Oxidoreductase</keyword>
<proteinExistence type="inferred from homology"/>
<keyword evidence="13" id="KW-1185">Reference proteome</keyword>
<dbReference type="FunFam" id="3.40.30.10:FF:000123">
    <property type="entry name" value="Glutathione transferase o1"/>
    <property type="match status" value="1"/>
</dbReference>
<dbReference type="Pfam" id="PF13417">
    <property type="entry name" value="GST_N_3"/>
    <property type="match status" value="1"/>
</dbReference>
<dbReference type="GO" id="GO:0050610">
    <property type="term" value="F:methylarsonate reductase activity"/>
    <property type="evidence" value="ECO:0007669"/>
    <property type="project" value="UniProtKB-EC"/>
</dbReference>
<dbReference type="Gene3D" id="1.20.1050.10">
    <property type="match status" value="1"/>
</dbReference>
<dbReference type="GO" id="GO:0004364">
    <property type="term" value="F:glutathione transferase activity"/>
    <property type="evidence" value="ECO:0007669"/>
    <property type="project" value="UniProtKB-EC"/>
</dbReference>
<dbReference type="GO" id="GO:0005737">
    <property type="term" value="C:cytoplasm"/>
    <property type="evidence" value="ECO:0007669"/>
    <property type="project" value="InterPro"/>
</dbReference>
<dbReference type="PROSITE" id="PS50405">
    <property type="entry name" value="GST_CTER"/>
    <property type="match status" value="1"/>
</dbReference>
<evidence type="ECO:0000256" key="2">
    <source>
        <dbReference type="ARBA" id="ARBA00012436"/>
    </source>
</evidence>
<evidence type="ECO:0000256" key="10">
    <source>
        <dbReference type="ARBA" id="ARBA00049544"/>
    </source>
</evidence>
<dbReference type="PROSITE" id="PS50404">
    <property type="entry name" value="GST_NTER"/>
    <property type="match status" value="1"/>
</dbReference>